<gene>
    <name evidence="2" type="ORF">DBZ45_05765</name>
</gene>
<organism evidence="2 3">
    <name type="scientific">Arthrobacter globiformis</name>
    <dbReference type="NCBI Taxonomy" id="1665"/>
    <lineage>
        <taxon>Bacteria</taxon>
        <taxon>Bacillati</taxon>
        <taxon>Actinomycetota</taxon>
        <taxon>Actinomycetes</taxon>
        <taxon>Micrococcales</taxon>
        <taxon>Micrococcaceae</taxon>
        <taxon>Arthrobacter</taxon>
    </lineage>
</organism>
<feature type="transmembrane region" description="Helical" evidence="1">
    <location>
        <begin position="32"/>
        <end position="54"/>
    </location>
</feature>
<keyword evidence="1" id="KW-0812">Transmembrane</keyword>
<feature type="transmembrane region" description="Helical" evidence="1">
    <location>
        <begin position="66"/>
        <end position="88"/>
    </location>
</feature>
<evidence type="ECO:0000313" key="3">
    <source>
        <dbReference type="Proteomes" id="UP000249166"/>
    </source>
</evidence>
<accession>A0A328HK02</accession>
<sequence length="244" mass="25975">MIEMLQWTTLIASGAAALSRIPNLVRRKNRSIFYALALLTLAILLSIDGPYLAIDALLGGANVANLLLRFIIFGAIFFLALRIAAGFGDSRGIQLIRGRTGMLALGLISTVLVVCFVLMDTSGSSAGLVHVAAKNQQNALLVEYYGAAGRAYPAYVCLAILPGMLRAIRSPLPALLRMSAALLAVGSIAIPLSLLFPLVPPGLGFLRFIVNYTAILCFVVGLALIWVASGRAGRKHRPLPAERH</sequence>
<keyword evidence="1" id="KW-1133">Transmembrane helix</keyword>
<evidence type="ECO:0000256" key="1">
    <source>
        <dbReference type="SAM" id="Phobius"/>
    </source>
</evidence>
<feature type="transmembrane region" description="Helical" evidence="1">
    <location>
        <begin position="100"/>
        <end position="119"/>
    </location>
</feature>
<feature type="transmembrane region" description="Helical" evidence="1">
    <location>
        <begin position="180"/>
        <end position="199"/>
    </location>
</feature>
<feature type="transmembrane region" description="Helical" evidence="1">
    <location>
        <begin position="205"/>
        <end position="228"/>
    </location>
</feature>
<dbReference type="AlphaFoldDB" id="A0A328HK02"/>
<evidence type="ECO:0000313" key="2">
    <source>
        <dbReference type="EMBL" id="RAM38491.1"/>
    </source>
</evidence>
<proteinExistence type="predicted"/>
<dbReference type="RefSeq" id="WP_111902956.1">
    <property type="nucleotide sequence ID" value="NZ_QLNP01000062.1"/>
</dbReference>
<dbReference type="EMBL" id="QLNP01000062">
    <property type="protein sequence ID" value="RAM38491.1"/>
    <property type="molecule type" value="Genomic_DNA"/>
</dbReference>
<dbReference type="Proteomes" id="UP000249166">
    <property type="component" value="Unassembled WGS sequence"/>
</dbReference>
<protein>
    <submittedName>
        <fullName evidence="2">Uncharacterized protein</fullName>
    </submittedName>
</protein>
<comment type="caution">
    <text evidence="2">The sequence shown here is derived from an EMBL/GenBank/DDBJ whole genome shotgun (WGS) entry which is preliminary data.</text>
</comment>
<name>A0A328HK02_ARTGO</name>
<reference evidence="2 3" key="1">
    <citation type="submission" date="2018-04" db="EMBL/GenBank/DDBJ databases">
        <title>Bacteria isolated from cave deposits of Manipur.</title>
        <authorList>
            <person name="Sahoo D."/>
            <person name="Sarangthem I."/>
            <person name="Nandeibam J."/>
        </authorList>
    </citation>
    <scope>NUCLEOTIDE SEQUENCE [LARGE SCALE GENOMIC DNA]</scope>
    <source>
        <strain evidence="3">mrc11</strain>
    </source>
</reference>
<dbReference type="OrthoDB" id="4937800at2"/>
<keyword evidence="1" id="KW-0472">Membrane</keyword>